<keyword evidence="2" id="KW-0812">Transmembrane</keyword>
<accession>A0A929F6Q6</accession>
<feature type="region of interest" description="Disordered" evidence="1">
    <location>
        <begin position="194"/>
        <end position="227"/>
    </location>
</feature>
<comment type="caution">
    <text evidence="3">The sequence shown here is derived from an EMBL/GenBank/DDBJ whole genome shotgun (WGS) entry which is preliminary data.</text>
</comment>
<proteinExistence type="predicted"/>
<dbReference type="EMBL" id="JADEXP010000119">
    <property type="protein sequence ID" value="MBE9067791.1"/>
    <property type="molecule type" value="Genomic_DNA"/>
</dbReference>
<name>A0A929F6Q6_LEPEC</name>
<dbReference type="RefSeq" id="WP_193993750.1">
    <property type="nucleotide sequence ID" value="NZ_JADEXP010000119.1"/>
</dbReference>
<feature type="compositionally biased region" description="Low complexity" evidence="1">
    <location>
        <begin position="197"/>
        <end position="209"/>
    </location>
</feature>
<dbReference type="Proteomes" id="UP000615026">
    <property type="component" value="Unassembled WGS sequence"/>
</dbReference>
<feature type="region of interest" description="Disordered" evidence="1">
    <location>
        <begin position="79"/>
        <end position="182"/>
    </location>
</feature>
<evidence type="ECO:0000256" key="1">
    <source>
        <dbReference type="SAM" id="MobiDB-lite"/>
    </source>
</evidence>
<feature type="compositionally biased region" description="Polar residues" evidence="1">
    <location>
        <begin position="85"/>
        <end position="113"/>
    </location>
</feature>
<keyword evidence="2" id="KW-1133">Transmembrane helix</keyword>
<evidence type="ECO:0000313" key="4">
    <source>
        <dbReference type="Proteomes" id="UP000615026"/>
    </source>
</evidence>
<keyword evidence="4" id="KW-1185">Reference proteome</keyword>
<evidence type="ECO:0008006" key="5">
    <source>
        <dbReference type="Google" id="ProtNLM"/>
    </source>
</evidence>
<feature type="compositionally biased region" description="Low complexity" evidence="1">
    <location>
        <begin position="114"/>
        <end position="139"/>
    </location>
</feature>
<organism evidence="3 4">
    <name type="scientific">Leptolyngbya cf. ectocarpi LEGE 11479</name>
    <dbReference type="NCBI Taxonomy" id="1828722"/>
    <lineage>
        <taxon>Bacteria</taxon>
        <taxon>Bacillati</taxon>
        <taxon>Cyanobacteriota</taxon>
        <taxon>Cyanophyceae</taxon>
        <taxon>Leptolyngbyales</taxon>
        <taxon>Leptolyngbyaceae</taxon>
        <taxon>Leptolyngbya group</taxon>
        <taxon>Leptolyngbya</taxon>
    </lineage>
</organism>
<reference evidence="3" key="1">
    <citation type="submission" date="2020-10" db="EMBL/GenBank/DDBJ databases">
        <authorList>
            <person name="Castelo-Branco R."/>
            <person name="Eusebio N."/>
            <person name="Adriana R."/>
            <person name="Vieira A."/>
            <person name="Brugerolle De Fraissinette N."/>
            <person name="Rezende De Castro R."/>
            <person name="Schneider M.P."/>
            <person name="Vasconcelos V."/>
            <person name="Leao P.N."/>
        </authorList>
    </citation>
    <scope>NUCLEOTIDE SEQUENCE</scope>
    <source>
        <strain evidence="3">LEGE 11479</strain>
    </source>
</reference>
<evidence type="ECO:0000313" key="3">
    <source>
        <dbReference type="EMBL" id="MBE9067791.1"/>
    </source>
</evidence>
<dbReference type="AlphaFoldDB" id="A0A929F6Q6"/>
<evidence type="ECO:0000256" key="2">
    <source>
        <dbReference type="SAM" id="Phobius"/>
    </source>
</evidence>
<keyword evidence="2" id="KW-0472">Membrane</keyword>
<protein>
    <recommendedName>
        <fullName evidence="5">TonB C-terminal domain-containing protein</fullName>
    </recommendedName>
</protein>
<gene>
    <name evidence="3" type="ORF">IQ260_14130</name>
</gene>
<sequence length="401" mass="43038">MPNLPKLSTQRSATASQAVQQLKSILTTPYAIAAFVSIGFHVVVLAAVARSSSAAFAAFGEEGGSEPRTVPLVTLSPAEQGRLPNFNQPQLSSIPDITASTPLRNLPNSTLFNPSTSRLKTPSSSSSSRLNRNRPFNNPYIPRPNLAIRNTPSRSSQSSERRSTPVTNIPVPPSVNERGLSEEEIKKRQLEIEEQQEAAAAEQEAANNPEPAPGLPDLPEQSDEPIAEDTEDVGDNVVAANPEAQIQLSRLEELQASSGVNYDETKTNPETIEENYALWETETPLDEEVTIQTTAETEPVAVGEGLNLLCNQAEPQNGEIGVLVAPDGTPINADILLSTGYADLNEAALDEGFNGRQYAETETATRYRIGVAVNYDHEATCANAAEILESARANQQEAAAE</sequence>
<feature type="transmembrane region" description="Helical" evidence="2">
    <location>
        <begin position="30"/>
        <end position="49"/>
    </location>
</feature>